<feature type="domain" description="Acyltransferase 3" evidence="3">
    <location>
        <begin position="39"/>
        <end position="345"/>
    </location>
</feature>
<feature type="region of interest" description="Disordered" evidence="1">
    <location>
        <begin position="13"/>
        <end position="32"/>
    </location>
</feature>
<comment type="caution">
    <text evidence="4">The sequence shown here is derived from an EMBL/GenBank/DDBJ whole genome shotgun (WGS) entry which is preliminary data.</text>
</comment>
<keyword evidence="4" id="KW-0012">Acyltransferase</keyword>
<dbReference type="PANTHER" id="PTHR37312">
    <property type="entry name" value="MEMBRANE-BOUND ACYLTRANSFERASE YKRP-RELATED"/>
    <property type="match status" value="1"/>
</dbReference>
<feature type="compositionally biased region" description="Low complexity" evidence="1">
    <location>
        <begin position="14"/>
        <end position="29"/>
    </location>
</feature>
<keyword evidence="5" id="KW-1185">Reference proteome</keyword>
<dbReference type="InterPro" id="IPR002656">
    <property type="entry name" value="Acyl_transf_3_dom"/>
</dbReference>
<dbReference type="GO" id="GO:0016746">
    <property type="term" value="F:acyltransferase activity"/>
    <property type="evidence" value="ECO:0007669"/>
    <property type="project" value="UniProtKB-KW"/>
</dbReference>
<name>A0ABT0B560_9SPHN</name>
<keyword evidence="2" id="KW-0472">Membrane</keyword>
<gene>
    <name evidence="4" type="ORF">MTR64_15825</name>
</gene>
<protein>
    <submittedName>
        <fullName evidence="4">Acyltransferase family protein</fullName>
    </submittedName>
</protein>
<accession>A0ABT0B560</accession>
<evidence type="ECO:0000259" key="3">
    <source>
        <dbReference type="Pfam" id="PF01757"/>
    </source>
</evidence>
<dbReference type="Pfam" id="PF01757">
    <property type="entry name" value="Acyl_transf_3"/>
    <property type="match status" value="1"/>
</dbReference>
<dbReference type="EMBL" id="JALHLE010000027">
    <property type="protein sequence ID" value="MCJ2180039.1"/>
    <property type="molecule type" value="Genomic_DNA"/>
</dbReference>
<sequence length="367" mass="41194">MPRVLSAGAIMQAESVTETSSSPTSPNTTRPRLDDLTRCKGLGIILVVIGHLLVAPAPPGAEWFFVLRTAIYSFHMPFFLFVSGFLFYYTGGDRKALADPGGYLVQRAYRLLVPFALFGLLLVAASFVVEGEARSVTSTGGLPALLRAFLTYAADSLIFHTTESPAQFLWYVAVLFELIALAVVLRPILPHPLHLAIIFIPLMPLVTTPDLDFLYLNRLFVYGGFFFVGGLAATEAERWNRMVDNYLIPAAIAFAIVLISTRLLRIYYISILSCGLASLALLHGLCRRNWPRFNRAMQWIGEYSFVIYLLNTLFIFSSKFVLDRFLTWNGPFFLVYLMIMLPCALFGPILVKTIIFRRMPFLDRMTA</sequence>
<evidence type="ECO:0000313" key="4">
    <source>
        <dbReference type="EMBL" id="MCJ2180039.1"/>
    </source>
</evidence>
<proteinExistence type="predicted"/>
<organism evidence="4 5">
    <name type="scientific">Novosphingobium album</name>
    <name type="common">ex Hu et al. 2023</name>
    <dbReference type="NCBI Taxonomy" id="2930093"/>
    <lineage>
        <taxon>Bacteria</taxon>
        <taxon>Pseudomonadati</taxon>
        <taxon>Pseudomonadota</taxon>
        <taxon>Alphaproteobacteria</taxon>
        <taxon>Sphingomonadales</taxon>
        <taxon>Sphingomonadaceae</taxon>
        <taxon>Novosphingobium</taxon>
    </lineage>
</organism>
<reference evidence="4" key="1">
    <citation type="submission" date="2022-03" db="EMBL/GenBank/DDBJ databases">
        <title>Identification of a novel bacterium isolated from mangrove sediments.</title>
        <authorList>
            <person name="Pan X."/>
        </authorList>
    </citation>
    <scope>NUCLEOTIDE SEQUENCE</scope>
    <source>
        <strain evidence="4">B2580</strain>
    </source>
</reference>
<feature type="transmembrane region" description="Helical" evidence="2">
    <location>
        <begin position="245"/>
        <end position="261"/>
    </location>
</feature>
<evidence type="ECO:0000256" key="1">
    <source>
        <dbReference type="SAM" id="MobiDB-lite"/>
    </source>
</evidence>
<keyword evidence="4" id="KW-0808">Transferase</keyword>
<feature type="transmembrane region" description="Helical" evidence="2">
    <location>
        <begin position="334"/>
        <end position="355"/>
    </location>
</feature>
<feature type="transmembrane region" description="Helical" evidence="2">
    <location>
        <begin position="111"/>
        <end position="129"/>
    </location>
</feature>
<evidence type="ECO:0000256" key="2">
    <source>
        <dbReference type="SAM" id="Phobius"/>
    </source>
</evidence>
<keyword evidence="2" id="KW-1133">Transmembrane helix</keyword>
<dbReference type="InterPro" id="IPR052734">
    <property type="entry name" value="Nod_factor_acetyltransferase"/>
</dbReference>
<dbReference type="Proteomes" id="UP001162880">
    <property type="component" value="Unassembled WGS sequence"/>
</dbReference>
<evidence type="ECO:0000313" key="5">
    <source>
        <dbReference type="Proteomes" id="UP001162880"/>
    </source>
</evidence>
<dbReference type="RefSeq" id="WP_243995383.1">
    <property type="nucleotide sequence ID" value="NZ_JALHLE010000027.1"/>
</dbReference>
<dbReference type="PANTHER" id="PTHR37312:SF1">
    <property type="entry name" value="MEMBRANE-BOUND ACYLTRANSFERASE YKRP-RELATED"/>
    <property type="match status" value="1"/>
</dbReference>
<feature type="transmembrane region" description="Helical" evidence="2">
    <location>
        <begin position="168"/>
        <end position="185"/>
    </location>
</feature>
<feature type="transmembrane region" description="Helical" evidence="2">
    <location>
        <begin position="39"/>
        <end position="58"/>
    </location>
</feature>
<keyword evidence="2" id="KW-0812">Transmembrane</keyword>
<feature type="transmembrane region" description="Helical" evidence="2">
    <location>
        <begin position="215"/>
        <end position="233"/>
    </location>
</feature>
<feature type="transmembrane region" description="Helical" evidence="2">
    <location>
        <begin position="305"/>
        <end position="322"/>
    </location>
</feature>
<feature type="transmembrane region" description="Helical" evidence="2">
    <location>
        <begin position="267"/>
        <end position="285"/>
    </location>
</feature>
<feature type="transmembrane region" description="Helical" evidence="2">
    <location>
        <begin position="70"/>
        <end position="90"/>
    </location>
</feature>